<reference evidence="2" key="2">
    <citation type="submission" date="2020-10" db="UniProtKB">
        <authorList>
            <consortium name="WormBaseParasite"/>
        </authorList>
    </citation>
    <scope>IDENTIFICATION</scope>
</reference>
<evidence type="ECO:0000313" key="2">
    <source>
        <dbReference type="WBParaSite" id="Pan_g953.t1"/>
    </source>
</evidence>
<sequence length="277" mass="31201">MQVRVHNPEGRQGELSFCFEASPDTVTSKCPQGYAQLHVSLNHHQKEVTYKVHRQGYLKLNPPLIEGKMKFREDGSIKVMAAEHSNAMSVSLVNAKVYFPGEELADELKESFSTGSVLHWVVFGLIALAVKPMELGISQIVMFKDEEMQVRVRNPQGKLAEVSFCFEAAPDIVNVKCPQGFAQLYVSVNLNQPIVTYYVNRQGRVKHNPGIIVEGKIKFREDGSIKVLVHEQHSTFRVSVVNAEVFIPKEEKSTDSEKRSYKTIYWVILGLALLAIL</sequence>
<dbReference type="AlphaFoldDB" id="A0A7E4WD45"/>
<organism evidence="1 2">
    <name type="scientific">Panagrellus redivivus</name>
    <name type="common">Microworm</name>
    <dbReference type="NCBI Taxonomy" id="6233"/>
    <lineage>
        <taxon>Eukaryota</taxon>
        <taxon>Metazoa</taxon>
        <taxon>Ecdysozoa</taxon>
        <taxon>Nematoda</taxon>
        <taxon>Chromadorea</taxon>
        <taxon>Rhabditida</taxon>
        <taxon>Tylenchina</taxon>
        <taxon>Panagrolaimomorpha</taxon>
        <taxon>Panagrolaimoidea</taxon>
        <taxon>Panagrolaimidae</taxon>
        <taxon>Panagrellus</taxon>
    </lineage>
</organism>
<name>A0A7E4WD45_PANRE</name>
<dbReference type="Proteomes" id="UP000492821">
    <property type="component" value="Unassembled WGS sequence"/>
</dbReference>
<protein>
    <submittedName>
        <fullName evidence="2">Hydrocephalus-inducing protein homolog</fullName>
    </submittedName>
</protein>
<reference evidence="1" key="1">
    <citation type="journal article" date="2013" name="Genetics">
        <title>The draft genome and transcriptome of Panagrellus redivivus are shaped by the harsh demands of a free-living lifestyle.</title>
        <authorList>
            <person name="Srinivasan J."/>
            <person name="Dillman A.R."/>
            <person name="Macchietto M.G."/>
            <person name="Heikkinen L."/>
            <person name="Lakso M."/>
            <person name="Fracchia K.M."/>
            <person name="Antoshechkin I."/>
            <person name="Mortazavi A."/>
            <person name="Wong G."/>
            <person name="Sternberg P.W."/>
        </authorList>
    </citation>
    <scope>NUCLEOTIDE SEQUENCE [LARGE SCALE GENOMIC DNA]</scope>
    <source>
        <strain evidence="1">MT8872</strain>
    </source>
</reference>
<dbReference type="WBParaSite" id="Pan_g953.t1">
    <property type="protein sequence ID" value="Pan_g953.t1"/>
    <property type="gene ID" value="Pan_g953"/>
</dbReference>
<evidence type="ECO:0000313" key="1">
    <source>
        <dbReference type="Proteomes" id="UP000492821"/>
    </source>
</evidence>
<accession>A0A7E4WD45</accession>
<keyword evidence="1" id="KW-1185">Reference proteome</keyword>
<proteinExistence type="predicted"/>